<dbReference type="AlphaFoldDB" id="A0A336N109"/>
<accession>A0A336N109</accession>
<sequence>MTGINPGVVVDKIFDKNLLDEANIGLWPQKTNFSIPTFIMTSQETSYVAIIVYKMMIFATKNTDPCRKMKSNVFHPLNSSK</sequence>
<proteinExistence type="predicted"/>
<reference evidence="1" key="1">
    <citation type="submission" date="2018-07" db="EMBL/GenBank/DDBJ databases">
        <authorList>
            <person name="Quirk P.G."/>
            <person name="Krulwich T.A."/>
        </authorList>
    </citation>
    <scope>NUCLEOTIDE SEQUENCE</scope>
</reference>
<dbReference type="VEuPathDB" id="VectorBase:CSON009329"/>
<gene>
    <name evidence="1" type="primary">CSON009329</name>
</gene>
<dbReference type="EMBL" id="UFQT01003696">
    <property type="protein sequence ID" value="SSX35209.1"/>
    <property type="molecule type" value="Genomic_DNA"/>
</dbReference>
<name>A0A336N109_CULSO</name>
<protein>
    <submittedName>
        <fullName evidence="1">CSON009329 protein</fullName>
    </submittedName>
</protein>
<organism evidence="1">
    <name type="scientific">Culicoides sonorensis</name>
    <name type="common">Biting midge</name>
    <dbReference type="NCBI Taxonomy" id="179676"/>
    <lineage>
        <taxon>Eukaryota</taxon>
        <taxon>Metazoa</taxon>
        <taxon>Ecdysozoa</taxon>
        <taxon>Arthropoda</taxon>
        <taxon>Hexapoda</taxon>
        <taxon>Insecta</taxon>
        <taxon>Pterygota</taxon>
        <taxon>Neoptera</taxon>
        <taxon>Endopterygota</taxon>
        <taxon>Diptera</taxon>
        <taxon>Nematocera</taxon>
        <taxon>Chironomoidea</taxon>
        <taxon>Ceratopogonidae</taxon>
        <taxon>Ceratopogoninae</taxon>
        <taxon>Culicoides</taxon>
        <taxon>Monoculicoides</taxon>
    </lineage>
</organism>
<evidence type="ECO:0000313" key="1">
    <source>
        <dbReference type="EMBL" id="SSX35209.1"/>
    </source>
</evidence>